<dbReference type="EMBL" id="JARAOO010000013">
    <property type="protein sequence ID" value="KAJ7946921.1"/>
    <property type="molecule type" value="Genomic_DNA"/>
</dbReference>
<feature type="signal peptide" evidence="2">
    <location>
        <begin position="1"/>
        <end position="22"/>
    </location>
</feature>
<keyword evidence="4" id="KW-1185">Reference proteome</keyword>
<reference evidence="3" key="1">
    <citation type="journal article" date="2023" name="Science">
        <title>Elucidation of the pathway for biosynthesis of saponin adjuvants from the soapbark tree.</title>
        <authorList>
            <person name="Reed J."/>
            <person name="Orme A."/>
            <person name="El-Demerdash A."/>
            <person name="Owen C."/>
            <person name="Martin L.B.B."/>
            <person name="Misra R.C."/>
            <person name="Kikuchi S."/>
            <person name="Rejzek M."/>
            <person name="Martin A.C."/>
            <person name="Harkess A."/>
            <person name="Leebens-Mack J."/>
            <person name="Louveau T."/>
            <person name="Stephenson M.J."/>
            <person name="Osbourn A."/>
        </authorList>
    </citation>
    <scope>NUCLEOTIDE SEQUENCE</scope>
    <source>
        <strain evidence="3">S10</strain>
    </source>
</reference>
<name>A0AAD7KXH5_QUISA</name>
<evidence type="ECO:0000313" key="4">
    <source>
        <dbReference type="Proteomes" id="UP001163823"/>
    </source>
</evidence>
<evidence type="ECO:0000313" key="3">
    <source>
        <dbReference type="EMBL" id="KAJ7946921.1"/>
    </source>
</evidence>
<organism evidence="3 4">
    <name type="scientific">Quillaja saponaria</name>
    <name type="common">Soap bark tree</name>
    <dbReference type="NCBI Taxonomy" id="32244"/>
    <lineage>
        <taxon>Eukaryota</taxon>
        <taxon>Viridiplantae</taxon>
        <taxon>Streptophyta</taxon>
        <taxon>Embryophyta</taxon>
        <taxon>Tracheophyta</taxon>
        <taxon>Spermatophyta</taxon>
        <taxon>Magnoliopsida</taxon>
        <taxon>eudicotyledons</taxon>
        <taxon>Gunneridae</taxon>
        <taxon>Pentapetalae</taxon>
        <taxon>rosids</taxon>
        <taxon>fabids</taxon>
        <taxon>Fabales</taxon>
        <taxon>Quillajaceae</taxon>
        <taxon>Quillaja</taxon>
    </lineage>
</organism>
<dbReference type="PANTHER" id="PTHR34789">
    <property type="entry name" value="EXPRESSED PROTEIN"/>
    <property type="match status" value="1"/>
</dbReference>
<dbReference type="PANTHER" id="PTHR34789:SF1">
    <property type="entry name" value="EXPRESSED PROTEIN"/>
    <property type="match status" value="1"/>
</dbReference>
<sequence length="155" mass="15658">MKPMTKFLLVFLLLIASDISLATRPASTGFFTPELKQSNGKNNNNKGNGGNNEGGAGGFFGPGGGFGIPGFDNGFGNGIGGGYGFGDGGPNGGYSKGGVIRSTVVCKEKGPCYQKKLTCPAKCFTSFSRSGKGYGSGGGGGGCTMDCKKKCIAYC</sequence>
<dbReference type="Proteomes" id="UP001163823">
    <property type="component" value="Chromosome 13"/>
</dbReference>
<proteinExistence type="predicted"/>
<gene>
    <name evidence="3" type="ORF">O6P43_031787</name>
</gene>
<keyword evidence="2" id="KW-0732">Signal</keyword>
<dbReference type="KEGG" id="qsa:O6P43_031787"/>
<evidence type="ECO:0000256" key="1">
    <source>
        <dbReference type="SAM" id="MobiDB-lite"/>
    </source>
</evidence>
<feature type="region of interest" description="Disordered" evidence="1">
    <location>
        <begin position="32"/>
        <end position="54"/>
    </location>
</feature>
<evidence type="ECO:0000256" key="2">
    <source>
        <dbReference type="SAM" id="SignalP"/>
    </source>
</evidence>
<accession>A0AAD7KXH5</accession>
<feature type="chain" id="PRO_5041915782" evidence="2">
    <location>
        <begin position="23"/>
        <end position="155"/>
    </location>
</feature>
<dbReference type="AlphaFoldDB" id="A0AAD7KXH5"/>
<comment type="caution">
    <text evidence="3">The sequence shown here is derived from an EMBL/GenBank/DDBJ whole genome shotgun (WGS) entry which is preliminary data.</text>
</comment>
<protein>
    <submittedName>
        <fullName evidence="3">Glycine-rich protein</fullName>
    </submittedName>
</protein>